<comment type="caution">
    <text evidence="1">The sequence shown here is derived from an EMBL/GenBank/DDBJ whole genome shotgun (WGS) entry which is preliminary data.</text>
</comment>
<evidence type="ECO:0000313" key="2">
    <source>
        <dbReference type="Proteomes" id="UP001523262"/>
    </source>
</evidence>
<dbReference type="EMBL" id="JAMQCR010000002">
    <property type="protein sequence ID" value="MCM2535173.1"/>
    <property type="molecule type" value="Genomic_DNA"/>
</dbReference>
<keyword evidence="2" id="KW-1185">Reference proteome</keyword>
<accession>A0ABT0WFU1</accession>
<sequence length="77" mass="9158">MKYMVLYSIRERALSNKNFALIKEVEDTLFDAEESLVRWALDNCEAGGMWKEDTDFLRNNWQTKVDPVLELALRFRI</sequence>
<protein>
    <submittedName>
        <fullName evidence="1">Uncharacterized protein</fullName>
    </submittedName>
</protein>
<evidence type="ECO:0000313" key="1">
    <source>
        <dbReference type="EMBL" id="MCM2535173.1"/>
    </source>
</evidence>
<proteinExistence type="predicted"/>
<name>A0ABT0WFU1_9BACI</name>
<organism evidence="1 2">
    <name type="scientific">Neobacillus pocheonensis</name>
    <dbReference type="NCBI Taxonomy" id="363869"/>
    <lineage>
        <taxon>Bacteria</taxon>
        <taxon>Bacillati</taxon>
        <taxon>Bacillota</taxon>
        <taxon>Bacilli</taxon>
        <taxon>Bacillales</taxon>
        <taxon>Bacillaceae</taxon>
        <taxon>Neobacillus</taxon>
    </lineage>
</organism>
<dbReference type="Proteomes" id="UP001523262">
    <property type="component" value="Unassembled WGS sequence"/>
</dbReference>
<reference evidence="1 2" key="1">
    <citation type="submission" date="2022-06" db="EMBL/GenBank/DDBJ databases">
        <authorList>
            <person name="Jeon C.O."/>
        </authorList>
    </citation>
    <scope>NUCLEOTIDE SEQUENCE [LARGE SCALE GENOMIC DNA]</scope>
    <source>
        <strain evidence="1 2">KCTC 13943</strain>
    </source>
</reference>
<gene>
    <name evidence="1" type="ORF">NDK43_26030</name>
</gene>